<dbReference type="Pfam" id="PF00067">
    <property type="entry name" value="p450"/>
    <property type="match status" value="1"/>
</dbReference>
<dbReference type="InterPro" id="IPR001128">
    <property type="entry name" value="Cyt_P450"/>
</dbReference>
<keyword evidence="9" id="KW-0812">Transmembrane</keyword>
<dbReference type="EMBL" id="LSBJ02000001">
    <property type="protein sequence ID" value="OAQ61196.2"/>
    <property type="molecule type" value="Genomic_DNA"/>
</dbReference>
<dbReference type="InterPro" id="IPR036396">
    <property type="entry name" value="Cyt_P450_sf"/>
</dbReference>
<evidence type="ECO:0000256" key="2">
    <source>
        <dbReference type="ARBA" id="ARBA00010617"/>
    </source>
</evidence>
<feature type="transmembrane region" description="Helical" evidence="9">
    <location>
        <begin position="314"/>
        <end position="337"/>
    </location>
</feature>
<dbReference type="SUPFAM" id="SSF48264">
    <property type="entry name" value="Cytochrome P450"/>
    <property type="match status" value="1"/>
</dbReference>
<dbReference type="STRING" id="1380566.A0A179F6V0"/>
<evidence type="ECO:0000256" key="9">
    <source>
        <dbReference type="SAM" id="Phobius"/>
    </source>
</evidence>
<accession>A0A179F6V0</accession>
<dbReference type="Proteomes" id="UP000078397">
    <property type="component" value="Unassembled WGS sequence"/>
</dbReference>
<evidence type="ECO:0000256" key="6">
    <source>
        <dbReference type="ARBA" id="ARBA00023033"/>
    </source>
</evidence>
<dbReference type="RefSeq" id="XP_022284125.1">
    <property type="nucleotide sequence ID" value="XM_022428269.1"/>
</dbReference>
<evidence type="ECO:0000256" key="7">
    <source>
        <dbReference type="PIRSR" id="PIRSR602403-1"/>
    </source>
</evidence>
<dbReference type="GO" id="GO:0005506">
    <property type="term" value="F:iron ion binding"/>
    <property type="evidence" value="ECO:0007669"/>
    <property type="project" value="InterPro"/>
</dbReference>
<name>A0A179F6V0_METCM</name>
<dbReference type="PANTHER" id="PTHR24304">
    <property type="entry name" value="CYTOCHROME P450 FAMILY 7"/>
    <property type="match status" value="1"/>
</dbReference>
<dbReference type="PROSITE" id="PS00086">
    <property type="entry name" value="CYTOCHROME_P450"/>
    <property type="match status" value="1"/>
</dbReference>
<evidence type="ECO:0000256" key="8">
    <source>
        <dbReference type="RuleBase" id="RU000461"/>
    </source>
</evidence>
<dbReference type="KEGG" id="pchm:VFPPC_02200"/>
<dbReference type="OrthoDB" id="1470350at2759"/>
<dbReference type="GO" id="GO:0020037">
    <property type="term" value="F:heme binding"/>
    <property type="evidence" value="ECO:0007669"/>
    <property type="project" value="InterPro"/>
</dbReference>
<dbReference type="GO" id="GO:0016705">
    <property type="term" value="F:oxidoreductase activity, acting on paired donors, with incorporation or reduction of molecular oxygen"/>
    <property type="evidence" value="ECO:0007669"/>
    <property type="project" value="InterPro"/>
</dbReference>
<feature type="transmembrane region" description="Helical" evidence="9">
    <location>
        <begin position="20"/>
        <end position="45"/>
    </location>
</feature>
<keyword evidence="6 8" id="KW-0503">Monooxygenase</keyword>
<keyword evidence="11" id="KW-1185">Reference proteome</keyword>
<keyword evidence="9" id="KW-0472">Membrane</keyword>
<protein>
    <submittedName>
        <fullName evidence="10">Cytochrome p450 protein</fullName>
    </submittedName>
</protein>
<keyword evidence="5 7" id="KW-0408">Iron</keyword>
<reference evidence="10 11" key="1">
    <citation type="journal article" date="2016" name="PLoS Pathog.">
        <title>Biosynthesis of antibiotic leucinostatins in bio-control fungus Purpureocillium lilacinum and their inhibition on phytophthora revealed by genome mining.</title>
        <authorList>
            <person name="Wang G."/>
            <person name="Liu Z."/>
            <person name="Lin R."/>
            <person name="Li E."/>
            <person name="Mao Z."/>
            <person name="Ling J."/>
            <person name="Yang Y."/>
            <person name="Yin W.B."/>
            <person name="Xie B."/>
        </authorList>
    </citation>
    <scope>NUCLEOTIDE SEQUENCE [LARGE SCALE GENOMIC DNA]</scope>
    <source>
        <strain evidence="10">170</strain>
    </source>
</reference>
<dbReference type="AlphaFoldDB" id="A0A179F6V0"/>
<evidence type="ECO:0000256" key="3">
    <source>
        <dbReference type="ARBA" id="ARBA00022617"/>
    </source>
</evidence>
<dbReference type="PANTHER" id="PTHR24304:SF2">
    <property type="entry name" value="24-HYDROXYCHOLESTEROL 7-ALPHA-HYDROXYLASE"/>
    <property type="match status" value="1"/>
</dbReference>
<dbReference type="Gene3D" id="1.10.630.10">
    <property type="entry name" value="Cytochrome P450"/>
    <property type="match status" value="1"/>
</dbReference>
<evidence type="ECO:0000313" key="11">
    <source>
        <dbReference type="Proteomes" id="UP000078397"/>
    </source>
</evidence>
<dbReference type="GeneID" id="28845882"/>
<sequence>MNVTASPTGAVADVVATNAFGLSATVLTIVHYILLRVLVLCIAAYSTWQYLLRSGALWNSKSEPPMLPYWLPGVGHSIAFLRDTHKTLVGARNYFQTPAQPFSVLIGGRRTYIILDPRHIAETYKKTREMLFDAYIDQVMGYVDVSQNARNIMWSSMVSETSLSVPNSVRSWVRADMIQGPSSREFYGDFLSELDRVLQHDSRFTTGNGHVHGMLKWTGDIIVMVSTNSFFGNACFEHSPELLDAFHTFNHHAWKLLFRYPKILSKTAHDAKDICVHSLTKYFELPQDMRRDAAPFVLRSEDEMRKNGISSRDIAAVLFKLYWAINGNPSILAFWFLAHTLYNPQLKEDIKREVAPAFKNGTQHQPDIQCLLKECPKLNAAFYETMRIHGGASTFRRVVEDTTIAGFEFKPGSDVMMPYRQLHLNKEYWGEDAERFDIDKFLESPKLASARTYRPFGGGATYCPGRHLAQQTALSYLATLVTRYEIQVVGGIESQAFPEMDDKVPTLGIISPVSGQDVQIRVEAVL</sequence>
<proteinExistence type="inferred from homology"/>
<keyword evidence="9" id="KW-1133">Transmembrane helix</keyword>
<dbReference type="CDD" id="cd11040">
    <property type="entry name" value="CYP7_CYP8-like"/>
    <property type="match status" value="1"/>
</dbReference>
<dbReference type="InterPro" id="IPR002403">
    <property type="entry name" value="Cyt_P450_E_grp-IV"/>
</dbReference>
<organism evidence="10 11">
    <name type="scientific">Pochonia chlamydosporia 170</name>
    <dbReference type="NCBI Taxonomy" id="1380566"/>
    <lineage>
        <taxon>Eukaryota</taxon>
        <taxon>Fungi</taxon>
        <taxon>Dikarya</taxon>
        <taxon>Ascomycota</taxon>
        <taxon>Pezizomycotina</taxon>
        <taxon>Sordariomycetes</taxon>
        <taxon>Hypocreomycetidae</taxon>
        <taxon>Hypocreales</taxon>
        <taxon>Clavicipitaceae</taxon>
        <taxon>Pochonia</taxon>
    </lineage>
</organism>
<evidence type="ECO:0000313" key="10">
    <source>
        <dbReference type="EMBL" id="OAQ61196.2"/>
    </source>
</evidence>
<keyword evidence="4 7" id="KW-0479">Metal-binding</keyword>
<dbReference type="GO" id="GO:0008395">
    <property type="term" value="F:steroid hydroxylase activity"/>
    <property type="evidence" value="ECO:0007669"/>
    <property type="project" value="TreeGrafter"/>
</dbReference>
<comment type="similarity">
    <text evidence="2 8">Belongs to the cytochrome P450 family.</text>
</comment>
<evidence type="ECO:0000256" key="1">
    <source>
        <dbReference type="ARBA" id="ARBA00001971"/>
    </source>
</evidence>
<evidence type="ECO:0000256" key="5">
    <source>
        <dbReference type="ARBA" id="ARBA00023004"/>
    </source>
</evidence>
<comment type="caution">
    <text evidence="10">The sequence shown here is derived from an EMBL/GenBank/DDBJ whole genome shotgun (WGS) entry which is preliminary data.</text>
</comment>
<keyword evidence="3 7" id="KW-0349">Heme</keyword>
<keyword evidence="8" id="KW-0560">Oxidoreductase</keyword>
<feature type="binding site" description="axial binding residue" evidence="7">
    <location>
        <position position="463"/>
    </location>
    <ligand>
        <name>heme</name>
        <dbReference type="ChEBI" id="CHEBI:30413"/>
    </ligand>
    <ligandPart>
        <name>Fe</name>
        <dbReference type="ChEBI" id="CHEBI:18248"/>
    </ligandPart>
</feature>
<comment type="cofactor">
    <cofactor evidence="1 7">
        <name>heme</name>
        <dbReference type="ChEBI" id="CHEBI:30413"/>
    </cofactor>
</comment>
<dbReference type="InterPro" id="IPR017972">
    <property type="entry name" value="Cyt_P450_CS"/>
</dbReference>
<dbReference type="InterPro" id="IPR050529">
    <property type="entry name" value="CYP450_sterol_14alpha_dmase"/>
</dbReference>
<evidence type="ECO:0000256" key="4">
    <source>
        <dbReference type="ARBA" id="ARBA00022723"/>
    </source>
</evidence>
<gene>
    <name evidence="10" type="ORF">VFPPC_02200</name>
</gene>
<dbReference type="PRINTS" id="PR00465">
    <property type="entry name" value="EP450IV"/>
</dbReference>